<dbReference type="AlphaFoldDB" id="A0A346P9T6"/>
<dbReference type="PANTHER" id="PTHR39967">
    <property type="match status" value="1"/>
</dbReference>
<keyword evidence="1" id="KW-0614">Plasmid</keyword>
<evidence type="ECO:0000313" key="2">
    <source>
        <dbReference type="EMBL" id="AXR79971.1"/>
    </source>
</evidence>
<proteinExistence type="predicted"/>
<sequence>MVDETVIRLDDEQYWLYAVADLDSNELLHTKLEPTRNKVIASNFVRELREKHDVDDAVFLIDGDLLLQYACERHGLEFRYERHGDRNSVERIFREIKRRTISFSNCFSNARETTADQWLKSFAFAWNQLI</sequence>
<dbReference type="PANTHER" id="PTHR39967:SF1">
    <property type="entry name" value="ISH14-TYPE TRANSPOSASE HSIRS44"/>
    <property type="match status" value="1"/>
</dbReference>
<dbReference type="Proteomes" id="UP000258707">
    <property type="component" value="Plasmid pAArc1-02"/>
</dbReference>
<accession>A0A346PKC6</accession>
<evidence type="ECO:0000313" key="4">
    <source>
        <dbReference type="Proteomes" id="UP000258707"/>
    </source>
</evidence>
<dbReference type="Proteomes" id="UP000258613">
    <property type="component" value="Plasmid pAArc-Mg-01"/>
</dbReference>
<evidence type="ECO:0000313" key="3">
    <source>
        <dbReference type="Proteomes" id="UP000258613"/>
    </source>
</evidence>
<dbReference type="EMBL" id="CP024046">
    <property type="protein sequence ID" value="AXR76281.1"/>
    <property type="molecule type" value="Genomic_DNA"/>
</dbReference>
<evidence type="ECO:0000313" key="1">
    <source>
        <dbReference type="EMBL" id="AXR76281.1"/>
    </source>
</evidence>
<name>A0A346P9T6_9EURY</name>
<gene>
    <name evidence="1" type="ORF">AArc1_5080</name>
    <name evidence="2" type="ORF">AArcMg_4146</name>
</gene>
<protein>
    <submittedName>
        <fullName evidence="1 2">Transposase</fullName>
    </submittedName>
</protein>
<geneLocation type="plasmid" evidence="3">
    <name>paarc-mg-01</name>
</geneLocation>
<dbReference type="EMBL" id="CP027032">
    <property type="protein sequence ID" value="AXR79971.1"/>
    <property type="molecule type" value="Genomic_DNA"/>
</dbReference>
<dbReference type="KEGG" id="nan:AArc1_5080"/>
<reference evidence="1 4" key="1">
    <citation type="submission" date="2017-10" db="EMBL/GenBank/DDBJ databases">
        <title>Phenotypic and genomic properties of facultatively anaerobic sulfur-reducing natronoarchaea from hypersaline soda lakes.</title>
        <authorList>
            <person name="Sorokin D.Y."/>
            <person name="Kublanov I.V."/>
            <person name="Roman P."/>
            <person name="Sinninghe Damste J.S."/>
            <person name="Golyshin P.N."/>
            <person name="Rojo D."/>
            <person name="Ciordia S."/>
            <person name="Mena Md.C."/>
            <person name="Ferrer M."/>
            <person name="Messina E."/>
            <person name="Smedile F."/>
            <person name="La Spada G."/>
            <person name="La Cono V."/>
            <person name="Yakimov M.M."/>
        </authorList>
    </citation>
    <scope>NUCLEOTIDE SEQUENCE [LARGE SCALE GENOMIC DNA]</scope>
    <source>
        <strain evidence="1 4">AArc1</strain>
        <plasmid evidence="1">pAArc1-02</plasmid>
        <plasmid evidence="4">paarc1-02</plasmid>
    </source>
</reference>
<reference evidence="2 3" key="2">
    <citation type="submission" date="2018-02" db="EMBL/GenBank/DDBJ databases">
        <title>Phenotypic and genomic properties of facultatively anaerobic sulfur-reducing natronoarchaea from hypersaline soda lakes.</title>
        <authorList>
            <person name="Sorokin D.Y."/>
            <person name="Kublanov I.V."/>
            <person name="Roman P."/>
            <person name="Sinninghe Damste J.S."/>
            <person name="Golyshin P.N."/>
            <person name="Rojo D."/>
            <person name="Ciordia S."/>
            <person name="Mena M.D.C."/>
            <person name="Ferrer M."/>
            <person name="Messina E."/>
            <person name="Smedile F."/>
            <person name="La Spada G."/>
            <person name="La Cono V."/>
            <person name="Yakimov M.M."/>
        </authorList>
    </citation>
    <scope>NUCLEOTIDE SEQUENCE [LARGE SCALE GENOMIC DNA]</scope>
    <source>
        <strain evidence="2 3">AArc-Mg</strain>
        <plasmid evidence="2">pAArc-Mg-01</plasmid>
        <plasmid evidence="3">paarc-mg-01</plasmid>
    </source>
</reference>
<geneLocation type="plasmid" evidence="1">
    <name>pAArc1-02</name>
</geneLocation>
<geneLocation type="plasmid" evidence="4">
    <name>paarc1-02</name>
</geneLocation>
<keyword evidence="3" id="KW-1185">Reference proteome</keyword>
<accession>A0A346P9T6</accession>
<organism evidence="1 4">
    <name type="scientific">Natrarchaeobaculum sulfurireducens</name>
    <dbReference type="NCBI Taxonomy" id="2044521"/>
    <lineage>
        <taxon>Archaea</taxon>
        <taxon>Methanobacteriati</taxon>
        <taxon>Methanobacteriota</taxon>
        <taxon>Stenosarchaea group</taxon>
        <taxon>Halobacteria</taxon>
        <taxon>Halobacteriales</taxon>
        <taxon>Natrialbaceae</taxon>
        <taxon>Natrarchaeobaculum</taxon>
    </lineage>
</organism>
<dbReference type="KEGG" id="nag:AArcMg_4146"/>
<geneLocation type="plasmid" evidence="2">
    <name>pAArc-Mg-01</name>
</geneLocation>